<evidence type="ECO:0000313" key="3">
    <source>
        <dbReference type="Proteomes" id="UP000824204"/>
    </source>
</evidence>
<dbReference type="SUPFAM" id="SSF53448">
    <property type="entry name" value="Nucleotide-diphospho-sugar transferases"/>
    <property type="match status" value="1"/>
</dbReference>
<protein>
    <submittedName>
        <fullName evidence="2">Glycosyltransferase</fullName>
    </submittedName>
</protein>
<dbReference type="Gene3D" id="3.90.550.10">
    <property type="entry name" value="Spore Coat Polysaccharide Biosynthesis Protein SpsA, Chain A"/>
    <property type="match status" value="1"/>
</dbReference>
<evidence type="ECO:0000259" key="1">
    <source>
        <dbReference type="Pfam" id="PF00535"/>
    </source>
</evidence>
<proteinExistence type="predicted"/>
<comment type="caution">
    <text evidence="2">The sequence shown here is derived from an EMBL/GenBank/DDBJ whole genome shotgun (WGS) entry which is preliminary data.</text>
</comment>
<reference evidence="2" key="1">
    <citation type="journal article" date="2021" name="PeerJ">
        <title>Extensive microbial diversity within the chicken gut microbiome revealed by metagenomics and culture.</title>
        <authorList>
            <person name="Gilroy R."/>
            <person name="Ravi A."/>
            <person name="Getino M."/>
            <person name="Pursley I."/>
            <person name="Horton D.L."/>
            <person name="Alikhan N.F."/>
            <person name="Baker D."/>
            <person name="Gharbi K."/>
            <person name="Hall N."/>
            <person name="Watson M."/>
            <person name="Adriaenssens E.M."/>
            <person name="Foster-Nyarko E."/>
            <person name="Jarju S."/>
            <person name="Secka A."/>
            <person name="Antonio M."/>
            <person name="Oren A."/>
            <person name="Chaudhuri R.R."/>
            <person name="La Ragione R."/>
            <person name="Hildebrand F."/>
            <person name="Pallen M.J."/>
        </authorList>
    </citation>
    <scope>NUCLEOTIDE SEQUENCE</scope>
    <source>
        <strain evidence="2">811</strain>
    </source>
</reference>
<name>A0A9D1V8R1_9FIRM</name>
<gene>
    <name evidence="2" type="ORF">H9741_07130</name>
</gene>
<dbReference type="CDD" id="cd00761">
    <property type="entry name" value="Glyco_tranf_GTA_type"/>
    <property type="match status" value="1"/>
</dbReference>
<feature type="domain" description="Glycosyltransferase 2-like" evidence="1">
    <location>
        <begin position="5"/>
        <end position="93"/>
    </location>
</feature>
<dbReference type="InterPro" id="IPR029044">
    <property type="entry name" value="Nucleotide-diphossugar_trans"/>
</dbReference>
<dbReference type="InterPro" id="IPR001173">
    <property type="entry name" value="Glyco_trans_2-like"/>
</dbReference>
<evidence type="ECO:0000313" key="2">
    <source>
        <dbReference type="EMBL" id="HIX08225.1"/>
    </source>
</evidence>
<dbReference type="Pfam" id="PF00535">
    <property type="entry name" value="Glycos_transf_2"/>
    <property type="match status" value="1"/>
</dbReference>
<dbReference type="PANTHER" id="PTHR22916">
    <property type="entry name" value="GLYCOSYLTRANSFERASE"/>
    <property type="match status" value="1"/>
</dbReference>
<dbReference type="EMBL" id="DXFX01000090">
    <property type="protein sequence ID" value="HIX08225.1"/>
    <property type="molecule type" value="Genomic_DNA"/>
</dbReference>
<reference evidence="2" key="2">
    <citation type="submission" date="2021-04" db="EMBL/GenBank/DDBJ databases">
        <authorList>
            <person name="Gilroy R."/>
        </authorList>
    </citation>
    <scope>NUCLEOTIDE SEQUENCE</scope>
    <source>
        <strain evidence="2">811</strain>
    </source>
</reference>
<sequence>MVKVSIVMPMFNQEKYIVECLSSVLRQTLKDIEIIVVNDGSTDNSLALVKEFAQQDDRIVVIDKPNSGYGHSMNVGMDRASGEYIGIVETDTVSLTSLQVKESKICENIII</sequence>
<dbReference type="Proteomes" id="UP000824204">
    <property type="component" value="Unassembled WGS sequence"/>
</dbReference>
<organism evidence="2 3">
    <name type="scientific">Candidatus Borkfalkia faecipullorum</name>
    <dbReference type="NCBI Taxonomy" id="2838510"/>
    <lineage>
        <taxon>Bacteria</taxon>
        <taxon>Bacillati</taxon>
        <taxon>Bacillota</taxon>
        <taxon>Clostridia</taxon>
        <taxon>Christensenellales</taxon>
        <taxon>Christensenellaceae</taxon>
        <taxon>Candidatus Borkfalkia</taxon>
    </lineage>
</organism>
<dbReference type="AlphaFoldDB" id="A0A9D1V8R1"/>
<accession>A0A9D1V8R1</accession>